<protein>
    <submittedName>
        <fullName evidence="5">Bromodomain</fullName>
    </submittedName>
</protein>
<evidence type="ECO:0000256" key="1">
    <source>
        <dbReference type="ARBA" id="ARBA00023117"/>
    </source>
</evidence>
<accession>A0AAW0EWB8</accession>
<evidence type="ECO:0000313" key="5">
    <source>
        <dbReference type="EMBL" id="KAK7197375.1"/>
    </source>
</evidence>
<dbReference type="FunFam" id="1.20.920.10:FF:000084">
    <property type="entry name" value="Bromodomain_-__putative"/>
    <property type="match status" value="2"/>
</dbReference>
<dbReference type="InterPro" id="IPR051831">
    <property type="entry name" value="Bromodomain_contain_prot"/>
</dbReference>
<evidence type="ECO:0000256" key="2">
    <source>
        <dbReference type="PROSITE-ProRule" id="PRU00035"/>
    </source>
</evidence>
<feature type="domain" description="Bromo" evidence="4">
    <location>
        <begin position="210"/>
        <end position="296"/>
    </location>
</feature>
<name>A0AAW0EWB8_9TRYP</name>
<keyword evidence="6" id="KW-1185">Reference proteome</keyword>
<dbReference type="EMBL" id="JAECZO010000103">
    <property type="protein sequence ID" value="KAK7197375.1"/>
    <property type="molecule type" value="Genomic_DNA"/>
</dbReference>
<feature type="region of interest" description="Disordered" evidence="3">
    <location>
        <begin position="456"/>
        <end position="484"/>
    </location>
</feature>
<dbReference type="InterPro" id="IPR036427">
    <property type="entry name" value="Bromodomain-like_sf"/>
</dbReference>
<dbReference type="InterPro" id="IPR001487">
    <property type="entry name" value="Bromodomain"/>
</dbReference>
<evidence type="ECO:0000259" key="4">
    <source>
        <dbReference type="PROSITE" id="PS50014"/>
    </source>
</evidence>
<keyword evidence="1 2" id="KW-0103">Bromodomain</keyword>
<dbReference type="SMART" id="SM00297">
    <property type="entry name" value="BROMO"/>
    <property type="match status" value="1"/>
</dbReference>
<feature type="region of interest" description="Disordered" evidence="3">
    <location>
        <begin position="340"/>
        <end position="388"/>
    </location>
</feature>
<comment type="caution">
    <text evidence="5">The sequence shown here is derived from an EMBL/GenBank/DDBJ whole genome shotgun (WGS) entry which is preliminary data.</text>
</comment>
<gene>
    <name evidence="5" type="ORF">NESM_000685100</name>
</gene>
<dbReference type="SUPFAM" id="SSF47370">
    <property type="entry name" value="Bromodomain"/>
    <property type="match status" value="2"/>
</dbReference>
<dbReference type="PANTHER" id="PTHR22881:SF27">
    <property type="entry name" value="BROMODOMAIN CONTAINING 7_9"/>
    <property type="match status" value="1"/>
</dbReference>
<evidence type="ECO:0000313" key="6">
    <source>
        <dbReference type="Proteomes" id="UP001430356"/>
    </source>
</evidence>
<evidence type="ECO:0000256" key="3">
    <source>
        <dbReference type="SAM" id="MobiDB-lite"/>
    </source>
</evidence>
<sequence>MSSSSSRTDTPAAAAAAPRYYSEESVAALVRSLDRAEDHHIFAVDVLKTYPYLADAYTKVCPRRCDLATAAQKALDGAYSHDARLEGLRADVALMASNCVAFNGPTSDYAETAAAFERFALEQMDKFVLEHNGGRRVSRLRLPAVGVAQTHATAATAAAPAAATGGAAAVRGGGGGVAGVAAPAAAAATTSVAAVTPTTREVVQLIDALHRREDGGAFAVDVAEAYPDLRESYRKACPQPMHLQLMRQRAKEGYYTTPATAVYGDSVATSLAKLRDDVQLLVRNCITFNAKVDSWVTLARGFQVFAHRRVDDFVLRHAAALRGTPTGAEVYPLRDAAPTTASAASGAGGGGGGGDGGAARDRVEPSRGAAAQDTDAVASSGTRKRERAEERITAIAAGGGAPPPPVQIVAEATPQVCPTPLQPALAIPPLLRRRLALDHTRRTRLPLRRVGATVSRDELYPPPPALADASAAPPATAGGDAGTPSAPTVTIDHNCSAGHALMLLRESVVAFFAARRGGTDVANAFAYSVREEQLYLSVLDIVADKYRSTAAHLLLYESESAELQEWAALRAVASSRSVQPTAEPPGSVSEALADDLHFLYLVRFLVQWPQLAALCCTMATPAEANTRRGAAGAAPSSSSSLRISRDRLKAVAQVTRITAEFLVFLETLDERQRR</sequence>
<proteinExistence type="predicted"/>
<dbReference type="PROSITE" id="PS50014">
    <property type="entry name" value="BROMODOMAIN_2"/>
    <property type="match status" value="1"/>
</dbReference>
<dbReference type="Gene3D" id="1.20.920.10">
    <property type="entry name" value="Bromodomain-like"/>
    <property type="match status" value="2"/>
</dbReference>
<dbReference type="PANTHER" id="PTHR22881">
    <property type="entry name" value="BROMODOMAIN CONTAINING PROTEIN"/>
    <property type="match status" value="1"/>
</dbReference>
<reference evidence="5 6" key="1">
    <citation type="journal article" date="2021" name="MBio">
        <title>A New Model Trypanosomatid, Novymonas esmeraldas: Genomic Perception of Its 'Candidatus Pandoraea novymonadis' Endosymbiont.</title>
        <authorList>
            <person name="Zakharova A."/>
            <person name="Saura A."/>
            <person name="Butenko A."/>
            <person name="Podesvova L."/>
            <person name="Warmusova S."/>
            <person name="Kostygov A.Y."/>
            <person name="Nenarokova A."/>
            <person name="Lukes J."/>
            <person name="Opperdoes F.R."/>
            <person name="Yurchenko V."/>
        </authorList>
    </citation>
    <scope>NUCLEOTIDE SEQUENCE [LARGE SCALE GENOMIC DNA]</scope>
    <source>
        <strain evidence="5 6">E262AT.01</strain>
    </source>
</reference>
<dbReference type="CDD" id="cd04369">
    <property type="entry name" value="Bromodomain"/>
    <property type="match status" value="2"/>
</dbReference>
<organism evidence="5 6">
    <name type="scientific">Novymonas esmeraldas</name>
    <dbReference type="NCBI Taxonomy" id="1808958"/>
    <lineage>
        <taxon>Eukaryota</taxon>
        <taxon>Discoba</taxon>
        <taxon>Euglenozoa</taxon>
        <taxon>Kinetoplastea</taxon>
        <taxon>Metakinetoplastina</taxon>
        <taxon>Trypanosomatida</taxon>
        <taxon>Trypanosomatidae</taxon>
        <taxon>Novymonas</taxon>
    </lineage>
</organism>
<feature type="compositionally biased region" description="Gly residues" evidence="3">
    <location>
        <begin position="346"/>
        <end position="357"/>
    </location>
</feature>
<feature type="compositionally biased region" description="Low complexity" evidence="3">
    <location>
        <begin position="466"/>
        <end position="484"/>
    </location>
</feature>
<dbReference type="AlphaFoldDB" id="A0AAW0EWB8"/>
<dbReference type="Pfam" id="PF00439">
    <property type="entry name" value="Bromodomain"/>
    <property type="match status" value="2"/>
</dbReference>
<dbReference type="Proteomes" id="UP001430356">
    <property type="component" value="Unassembled WGS sequence"/>
</dbReference>